<dbReference type="Pfam" id="PF07883">
    <property type="entry name" value="Cupin_2"/>
    <property type="match status" value="1"/>
</dbReference>
<dbReference type="Proteomes" id="UP000751614">
    <property type="component" value="Unassembled WGS sequence"/>
</dbReference>
<dbReference type="PANTHER" id="PTHR43698">
    <property type="entry name" value="RIBD C-TERMINAL DOMAIN CONTAINING PROTEIN"/>
    <property type="match status" value="1"/>
</dbReference>
<reference evidence="3 4" key="1">
    <citation type="submission" date="2019-05" db="EMBL/GenBank/DDBJ databases">
        <title>Flagellimonas sp. AsT0115, sp. nov., isolated from a marine red algae, Asparagopsis taxiformis.</title>
        <authorList>
            <person name="Kim J."/>
            <person name="Jeong S.E."/>
            <person name="Jeon C.O."/>
        </authorList>
    </citation>
    <scope>NUCLEOTIDE SEQUENCE [LARGE SCALE GENOMIC DNA]</scope>
    <source>
        <strain evidence="3 4">AsT0115</strain>
    </source>
</reference>
<proteinExistence type="predicted"/>
<accession>A0ABY2WRH7</accession>
<evidence type="ECO:0000256" key="1">
    <source>
        <dbReference type="SAM" id="SignalP"/>
    </source>
</evidence>
<dbReference type="InterPro" id="IPR014710">
    <property type="entry name" value="RmlC-like_jellyroll"/>
</dbReference>
<feature type="domain" description="Cupin type-2" evidence="2">
    <location>
        <begin position="58"/>
        <end position="126"/>
    </location>
</feature>
<name>A0ABY2WRH7_9FLAO</name>
<keyword evidence="1" id="KW-0732">Signal</keyword>
<dbReference type="InterPro" id="IPR011051">
    <property type="entry name" value="RmlC_Cupin_sf"/>
</dbReference>
<feature type="chain" id="PRO_5045070549" evidence="1">
    <location>
        <begin position="21"/>
        <end position="149"/>
    </location>
</feature>
<evidence type="ECO:0000259" key="2">
    <source>
        <dbReference type="Pfam" id="PF07883"/>
    </source>
</evidence>
<dbReference type="RefSeq" id="WP_138834256.1">
    <property type="nucleotide sequence ID" value="NZ_VCNI01000001.1"/>
</dbReference>
<comment type="caution">
    <text evidence="3">The sequence shown here is derived from an EMBL/GenBank/DDBJ whole genome shotgun (WGS) entry which is preliminary data.</text>
</comment>
<feature type="signal peptide" evidence="1">
    <location>
        <begin position="1"/>
        <end position="20"/>
    </location>
</feature>
<dbReference type="Gene3D" id="2.60.120.10">
    <property type="entry name" value="Jelly Rolls"/>
    <property type="match status" value="1"/>
</dbReference>
<keyword evidence="4" id="KW-1185">Reference proteome</keyword>
<protein>
    <submittedName>
        <fullName evidence="3">Cupin domain-containing protein</fullName>
    </submittedName>
</protein>
<dbReference type="InterPro" id="IPR013096">
    <property type="entry name" value="Cupin_2"/>
</dbReference>
<dbReference type="PANTHER" id="PTHR43698:SF1">
    <property type="entry name" value="BLL4564 PROTEIN"/>
    <property type="match status" value="1"/>
</dbReference>
<dbReference type="SUPFAM" id="SSF51182">
    <property type="entry name" value="RmlC-like cupins"/>
    <property type="match status" value="1"/>
</dbReference>
<sequence length="149" mass="16309">MKTLLTFVLVSICCFGAAGQDNTVFPRGELAPNLHHTGDVWLYHVSAADPDFDYNVAVATFAAGARLDWHIHPAGQQLLIIEGTGYYQERGKEVQIVNKGDAIKCQPGVEHWHAASADNGVTYLAISGNKRTNWLEPVSEEVYKAIKGD</sequence>
<evidence type="ECO:0000313" key="3">
    <source>
        <dbReference type="EMBL" id="TMU57114.1"/>
    </source>
</evidence>
<evidence type="ECO:0000313" key="4">
    <source>
        <dbReference type="Proteomes" id="UP000751614"/>
    </source>
</evidence>
<organism evidence="3 4">
    <name type="scientific">Flagellimonas algicola</name>
    <dbReference type="NCBI Taxonomy" id="2583815"/>
    <lineage>
        <taxon>Bacteria</taxon>
        <taxon>Pseudomonadati</taxon>
        <taxon>Bacteroidota</taxon>
        <taxon>Flavobacteriia</taxon>
        <taxon>Flavobacteriales</taxon>
        <taxon>Flavobacteriaceae</taxon>
        <taxon>Flagellimonas</taxon>
    </lineage>
</organism>
<dbReference type="EMBL" id="VCNI01000001">
    <property type="protein sequence ID" value="TMU57114.1"/>
    <property type="molecule type" value="Genomic_DNA"/>
</dbReference>
<dbReference type="InterPro" id="IPR047263">
    <property type="entry name" value="HNL-like_cupin"/>
</dbReference>
<dbReference type="CDD" id="cd02233">
    <property type="entry name" value="cupin_HNL-like"/>
    <property type="match status" value="1"/>
</dbReference>
<gene>
    <name evidence="3" type="ORF">FGG15_06080</name>
</gene>